<accession>A0A0A9BLH9</accession>
<sequence>MGCCSDPAAKMREHLSGLSGWTP</sequence>
<organism evidence="1">
    <name type="scientific">Arundo donax</name>
    <name type="common">Giant reed</name>
    <name type="synonym">Donax arundinaceus</name>
    <dbReference type="NCBI Taxonomy" id="35708"/>
    <lineage>
        <taxon>Eukaryota</taxon>
        <taxon>Viridiplantae</taxon>
        <taxon>Streptophyta</taxon>
        <taxon>Embryophyta</taxon>
        <taxon>Tracheophyta</taxon>
        <taxon>Spermatophyta</taxon>
        <taxon>Magnoliopsida</taxon>
        <taxon>Liliopsida</taxon>
        <taxon>Poales</taxon>
        <taxon>Poaceae</taxon>
        <taxon>PACMAD clade</taxon>
        <taxon>Arundinoideae</taxon>
        <taxon>Arundineae</taxon>
        <taxon>Arundo</taxon>
    </lineage>
</organism>
<dbReference type="AlphaFoldDB" id="A0A0A9BLH9"/>
<reference evidence="1" key="2">
    <citation type="journal article" date="2015" name="Data Brief">
        <title>Shoot transcriptome of the giant reed, Arundo donax.</title>
        <authorList>
            <person name="Barrero R.A."/>
            <person name="Guerrero F.D."/>
            <person name="Moolhuijzen P."/>
            <person name="Goolsby J.A."/>
            <person name="Tidwell J."/>
            <person name="Bellgard S.E."/>
            <person name="Bellgard M.I."/>
        </authorList>
    </citation>
    <scope>NUCLEOTIDE SEQUENCE</scope>
    <source>
        <tissue evidence="1">Shoot tissue taken approximately 20 cm above the soil surface</tissue>
    </source>
</reference>
<dbReference type="EMBL" id="GBRH01235825">
    <property type="protein sequence ID" value="JAD62070.1"/>
    <property type="molecule type" value="Transcribed_RNA"/>
</dbReference>
<protein>
    <submittedName>
        <fullName evidence="1">Uncharacterized protein</fullName>
    </submittedName>
</protein>
<name>A0A0A9BLH9_ARUDO</name>
<proteinExistence type="predicted"/>
<reference evidence="1" key="1">
    <citation type="submission" date="2014-09" db="EMBL/GenBank/DDBJ databases">
        <authorList>
            <person name="Magalhaes I.L.F."/>
            <person name="Oliveira U."/>
            <person name="Santos F.R."/>
            <person name="Vidigal T.H.D.A."/>
            <person name="Brescovit A.D."/>
            <person name="Santos A.J."/>
        </authorList>
    </citation>
    <scope>NUCLEOTIDE SEQUENCE</scope>
    <source>
        <tissue evidence="1">Shoot tissue taken approximately 20 cm above the soil surface</tissue>
    </source>
</reference>
<evidence type="ECO:0000313" key="1">
    <source>
        <dbReference type="EMBL" id="JAD62070.1"/>
    </source>
</evidence>